<dbReference type="EMBL" id="PDKT01000001">
    <property type="protein sequence ID" value="PPI88239.1"/>
    <property type="molecule type" value="Genomic_DNA"/>
</dbReference>
<accession>A0A2P5T0X1</accession>
<evidence type="ECO:0000313" key="1">
    <source>
        <dbReference type="EMBL" id="PPI88239.1"/>
    </source>
</evidence>
<dbReference type="Gene3D" id="3.40.50.1240">
    <property type="entry name" value="Phosphoglycerate mutase-like"/>
    <property type="match status" value="1"/>
</dbReference>
<evidence type="ECO:0000313" key="2">
    <source>
        <dbReference type="Proteomes" id="UP000296153"/>
    </source>
</evidence>
<organism evidence="1 2">
    <name type="scientific">Candidatus Pantoea edessiphila</name>
    <dbReference type="NCBI Taxonomy" id="2044610"/>
    <lineage>
        <taxon>Bacteria</taxon>
        <taxon>Pseudomonadati</taxon>
        <taxon>Pseudomonadota</taxon>
        <taxon>Gammaproteobacteria</taxon>
        <taxon>Enterobacterales</taxon>
        <taxon>Erwiniaceae</taxon>
        <taxon>Pantoea</taxon>
    </lineage>
</organism>
<dbReference type="RefSeq" id="WP_136130850.1">
    <property type="nucleotide sequence ID" value="NZ_PDKT01000001.1"/>
</dbReference>
<proteinExistence type="predicted"/>
<dbReference type="InterPro" id="IPR029033">
    <property type="entry name" value="His_PPase_superfam"/>
</dbReference>
<dbReference type="OrthoDB" id="92610at2"/>
<dbReference type="InterPro" id="IPR013078">
    <property type="entry name" value="His_Pase_superF_clade-1"/>
</dbReference>
<sequence length="158" mass="18487">MKFFIMRHGNSDMESQDDATRSLTISGIKESRKIAHWLINHRIHIEQILVSPYKRSLHTLLTMKDILNIKKYNVLDNLVPNGDHTLFYQYLKKMATYEVKSVLLISHLPFICNLFKVVCPKEKLITFATASVACIEYYIIKNECQFLWYKSPSVIKCT</sequence>
<reference evidence="1 2" key="1">
    <citation type="journal article" date="2018" name="Genome Biol. Evol.">
        <title>Cladogenesis and Genomic Streamlining in Extracellular Endosymbionts of Tropical Stink Bugs.</title>
        <authorList>
            <person name="Otero-Bravo A."/>
            <person name="Goffredi S."/>
            <person name="Sabree Z.L."/>
        </authorList>
    </citation>
    <scope>NUCLEOTIDE SEQUENCE [LARGE SCALE GENOMIC DNA]</scope>
    <source>
        <strain evidence="1 2">SoEE</strain>
    </source>
</reference>
<dbReference type="Pfam" id="PF00300">
    <property type="entry name" value="His_Phos_1"/>
    <property type="match status" value="1"/>
</dbReference>
<dbReference type="AlphaFoldDB" id="A0A2P5T0X1"/>
<protein>
    <submittedName>
        <fullName evidence="1">Phosphohistidine phosphatase SixA</fullName>
    </submittedName>
</protein>
<name>A0A2P5T0X1_9GAMM</name>
<dbReference type="Proteomes" id="UP000296153">
    <property type="component" value="Unassembled WGS sequence"/>
</dbReference>
<dbReference type="GO" id="GO:0005737">
    <property type="term" value="C:cytoplasm"/>
    <property type="evidence" value="ECO:0007669"/>
    <property type="project" value="InterPro"/>
</dbReference>
<dbReference type="NCBIfam" id="TIGR00249">
    <property type="entry name" value="sixA"/>
    <property type="match status" value="1"/>
</dbReference>
<comment type="caution">
    <text evidence="1">The sequence shown here is derived from an EMBL/GenBank/DDBJ whole genome shotgun (WGS) entry which is preliminary data.</text>
</comment>
<dbReference type="InterPro" id="IPR004449">
    <property type="entry name" value="SixA"/>
</dbReference>
<gene>
    <name evidence="1" type="primary">sixA</name>
    <name evidence="1" type="ORF">CRV12_01225</name>
</gene>
<dbReference type="GO" id="GO:0101006">
    <property type="term" value="F:protein histidine phosphatase activity"/>
    <property type="evidence" value="ECO:0007669"/>
    <property type="project" value="InterPro"/>
</dbReference>
<dbReference type="SUPFAM" id="SSF53254">
    <property type="entry name" value="Phosphoglycerate mutase-like"/>
    <property type="match status" value="1"/>
</dbReference>